<dbReference type="EMBL" id="JAVBIB010000018">
    <property type="protein sequence ID" value="MDV2420150.1"/>
    <property type="molecule type" value="Genomic_DNA"/>
</dbReference>
<feature type="compositionally biased region" description="Low complexity" evidence="1">
    <location>
        <begin position="8"/>
        <end position="17"/>
    </location>
</feature>
<accession>A0AAE4NNN5</accession>
<feature type="compositionally biased region" description="Basic and acidic residues" evidence="1">
    <location>
        <begin position="111"/>
        <end position="147"/>
    </location>
</feature>
<protein>
    <submittedName>
        <fullName evidence="3">Uncharacterized protein</fullName>
    </submittedName>
</protein>
<evidence type="ECO:0000256" key="2">
    <source>
        <dbReference type="SAM" id="Phobius"/>
    </source>
</evidence>
<evidence type="ECO:0000313" key="4">
    <source>
        <dbReference type="Proteomes" id="UP001185706"/>
    </source>
</evidence>
<evidence type="ECO:0000313" key="3">
    <source>
        <dbReference type="EMBL" id="MDV2420150.1"/>
    </source>
</evidence>
<feature type="region of interest" description="Disordered" evidence="1">
    <location>
        <begin position="244"/>
        <end position="267"/>
    </location>
</feature>
<feature type="region of interest" description="Disordered" evidence="1">
    <location>
        <begin position="92"/>
        <end position="147"/>
    </location>
</feature>
<evidence type="ECO:0000256" key="1">
    <source>
        <dbReference type="SAM" id="MobiDB-lite"/>
    </source>
</evidence>
<proteinExistence type="predicted"/>
<dbReference type="AlphaFoldDB" id="A0AAE4NNN5"/>
<keyword evidence="2" id="KW-0472">Membrane</keyword>
<keyword evidence="2" id="KW-0812">Transmembrane</keyword>
<feature type="compositionally biased region" description="Low complexity" evidence="1">
    <location>
        <begin position="33"/>
        <end position="48"/>
    </location>
</feature>
<feature type="region of interest" description="Disordered" evidence="1">
    <location>
        <begin position="1"/>
        <end position="58"/>
    </location>
</feature>
<sequence length="362" mass="39048">MNNNAWGQPDQPSTDPPTQRKRPMPREEQAWGAPSPNSPTTSTSAASPIGEGFDDSKSSGKGKHIVFLVIAVLAVLALVGGLTWVLVNRNDSNDADDPNEPALAASSEAKVTSHPEKGSESDKDEDNSKKDGEKDSPERKNNAKSQELTKYEKCNEYADDKLSDLRAPVKMYCDNSWLFAGEDGTSDLTLFYWTDNAWHRYETDGMSSPSHMGCYDRSKLEDAGAPLPLLDKVLLCDANDKPSAESAAKDEAGASAKSIDEMPDDSAGPRCDGRYILIAESVMVPLGSDPHPELSRVQGNYPGSHTMSGKACSSLRGQVDGNDVYAVYFDAGHSVEKVCELKAQYGGNARSLNNDADFSDPC</sequence>
<reference evidence="3" key="1">
    <citation type="submission" date="2023-08" db="EMBL/GenBank/DDBJ databases">
        <title>Genomic characterization of the C. tuberculostearicum species complex, a ubiquitous member of the human skin microbiome.</title>
        <authorList>
            <person name="Ahmed N."/>
            <person name="Deming C."/>
            <person name="Conlan S."/>
            <person name="Segre J."/>
        </authorList>
    </citation>
    <scope>NUCLEOTIDE SEQUENCE</scope>
    <source>
        <strain evidence="3">CTNIH22</strain>
    </source>
</reference>
<organism evidence="3 4">
    <name type="scientific">Corynebacterium tuberculostearicum</name>
    <dbReference type="NCBI Taxonomy" id="38304"/>
    <lineage>
        <taxon>Bacteria</taxon>
        <taxon>Bacillati</taxon>
        <taxon>Actinomycetota</taxon>
        <taxon>Actinomycetes</taxon>
        <taxon>Mycobacteriales</taxon>
        <taxon>Corynebacteriaceae</taxon>
        <taxon>Corynebacterium</taxon>
    </lineage>
</organism>
<keyword evidence="2" id="KW-1133">Transmembrane helix</keyword>
<name>A0AAE4NNN5_9CORY</name>
<dbReference type="RefSeq" id="WP_316993750.1">
    <property type="nucleotide sequence ID" value="NZ_JAVBIB010000018.1"/>
</dbReference>
<feature type="transmembrane region" description="Helical" evidence="2">
    <location>
        <begin position="65"/>
        <end position="87"/>
    </location>
</feature>
<comment type="caution">
    <text evidence="3">The sequence shown here is derived from an EMBL/GenBank/DDBJ whole genome shotgun (WGS) entry which is preliminary data.</text>
</comment>
<gene>
    <name evidence="3" type="ORF">RAE03_10285</name>
</gene>
<dbReference type="Proteomes" id="UP001185706">
    <property type="component" value="Unassembled WGS sequence"/>
</dbReference>